<dbReference type="Gene3D" id="2.120.10.80">
    <property type="entry name" value="Kelch-type beta propeller"/>
    <property type="match status" value="2"/>
</dbReference>
<evidence type="ECO:0000313" key="4">
    <source>
        <dbReference type="EMBL" id="AIG56404.1"/>
    </source>
</evidence>
<proteinExistence type="predicted"/>
<organism evidence="4">
    <name type="scientific">Achlya hypogyna</name>
    <name type="common">Oomycete</name>
    <name type="synonym">Protoachlya hypogyna</name>
    <dbReference type="NCBI Taxonomy" id="1202772"/>
    <lineage>
        <taxon>Eukaryota</taxon>
        <taxon>Sar</taxon>
        <taxon>Stramenopiles</taxon>
        <taxon>Oomycota</taxon>
        <taxon>Saprolegniomycetes</taxon>
        <taxon>Saprolegniales</taxon>
        <taxon>Achlyaceae</taxon>
        <taxon>Achlya</taxon>
    </lineage>
</organism>
<dbReference type="AlphaFoldDB" id="A0A0A7CPN1"/>
<accession>A0A0A7CPN1</accession>
<dbReference type="InterPro" id="IPR000742">
    <property type="entry name" value="EGF"/>
</dbReference>
<feature type="chain" id="PRO_5002038262" evidence="2">
    <location>
        <begin position="19"/>
        <end position="570"/>
    </location>
</feature>
<reference evidence="4" key="1">
    <citation type="journal article" date="2014" name="Genome Biol. Evol.">
        <title>The secreted proteins of Achlya hypogyna and Thraustotheca clavata identify the ancestral oomycete secretome and reveal gene acquisitions by horizontal gene transfer.</title>
        <authorList>
            <person name="Misner I."/>
            <person name="Blouin N."/>
            <person name="Leonard G."/>
            <person name="Richards T.A."/>
            <person name="Lane C.E."/>
        </authorList>
    </citation>
    <scope>NUCLEOTIDE SEQUENCE</scope>
    <source>
        <strain evidence="4">ATCC 48635</strain>
    </source>
</reference>
<feature type="domain" description="EGF-like" evidence="3">
    <location>
        <begin position="506"/>
        <end position="541"/>
    </location>
</feature>
<feature type="disulfide bond" evidence="1">
    <location>
        <begin position="531"/>
        <end position="540"/>
    </location>
</feature>
<dbReference type="PROSITE" id="PS00022">
    <property type="entry name" value="EGF_1"/>
    <property type="match status" value="1"/>
</dbReference>
<feature type="signal peptide" evidence="2">
    <location>
        <begin position="1"/>
        <end position="18"/>
    </location>
</feature>
<dbReference type="EMBL" id="KM038943">
    <property type="protein sequence ID" value="AIG56404.1"/>
    <property type="molecule type" value="Genomic_DNA"/>
</dbReference>
<comment type="caution">
    <text evidence="1">Lacks conserved residue(s) required for the propagation of feature annotation.</text>
</comment>
<name>A0A0A7CPN1_ACHHY</name>
<keyword evidence="1" id="KW-1015">Disulfide bond</keyword>
<dbReference type="InterPro" id="IPR015915">
    <property type="entry name" value="Kelch-typ_b-propeller"/>
</dbReference>
<evidence type="ECO:0000256" key="1">
    <source>
        <dbReference type="PROSITE-ProRule" id="PRU00076"/>
    </source>
</evidence>
<dbReference type="PANTHER" id="PTHR23244">
    <property type="entry name" value="KELCH REPEAT DOMAIN"/>
    <property type="match status" value="1"/>
</dbReference>
<dbReference type="SUPFAM" id="SSF117281">
    <property type="entry name" value="Kelch motif"/>
    <property type="match status" value="1"/>
</dbReference>
<sequence>MWPRWLLSLAVLCAFTRSQSPCPAPNDTSTWSLLPSTDRRFEARDGHASAVFRGKLWVIGGKSGTYTTRRLVSTTRRSDIWTSVDGDVWTQIIDEAQFPRRFGHSLTVFTEKILGASILVLLGGYSPTPANDIWYSLDGGEMPPIAHCVPSPDLDTGELSRALGTAWVALCHCTQRPLLRHGRNPLNNDVWYTDSIVNGTSQGCLSPTQPLAGNWQAMGSVPWSARAGHACVVHTVKNATLGDASTKAMGVLAGGWGDDTKMLNDVWLLGDDRTCINCRSRDGAPEVWTLATEAAPWPVRAFSALVSLDAHTPSDYLFGPRMWLLGGGRTGHGIFPMFSYTDVWQSRDGGASCHKRAETSDTLVTWIPISSDALGKSTAGWCQVLVDGSSTCLGKWGHTVLKGAVLVASRTVPVVNVCGQNCRSESNVTNLNGSVIPQCDPRQAPSGATVRTTIVNGIYHMSSSFADGCGVCKTARYYPTTSLPALLFVGGSTSSDKVADVFQTTDFFLCEKNGNVCSNQGSCVAGGVCLCNALWGGEYCDELLPPSTARHVAPAIPVFLAAALLCVNYV</sequence>
<keyword evidence="2" id="KW-0732">Signal</keyword>
<keyword evidence="1" id="KW-0245">EGF-like domain</keyword>
<dbReference type="PROSITE" id="PS50026">
    <property type="entry name" value="EGF_3"/>
    <property type="match status" value="1"/>
</dbReference>
<protein>
    <submittedName>
        <fullName evidence="4">Secreted protein</fullName>
    </submittedName>
</protein>
<evidence type="ECO:0000259" key="3">
    <source>
        <dbReference type="PROSITE" id="PS50026"/>
    </source>
</evidence>
<evidence type="ECO:0000256" key="2">
    <source>
        <dbReference type="SAM" id="SignalP"/>
    </source>
</evidence>